<dbReference type="EMBL" id="PP813861">
    <property type="protein sequence ID" value="XCN26519.1"/>
    <property type="molecule type" value="Genomic_DNA"/>
</dbReference>
<organism evidence="1">
    <name type="scientific">Pseudomonas phage vB_PaeM_FBPa36</name>
    <dbReference type="NCBI Taxonomy" id="3231237"/>
    <lineage>
        <taxon>Viruses</taxon>
    </lineage>
</organism>
<name>A0AAU8KTA1_9VIRU</name>
<sequence>MNATLAILFSSISIAGYQANGVSQSTAEFSDMATCFSAIERIQKLAKASAIRNNVETVKISDGVLLRYFSSSTSKVEHTLICVNK</sequence>
<reference evidence="1" key="1">
    <citation type="submission" date="2024-05" db="EMBL/GenBank/DDBJ databases">
        <title>Defense systems in Pseudomonas aeruginosa.</title>
        <authorList>
            <person name="van den Berg D.F."/>
            <person name="Costa R.A."/>
        </authorList>
    </citation>
    <scope>NUCLEOTIDE SEQUENCE</scope>
</reference>
<accession>A0AAU8KTA1</accession>
<protein>
    <submittedName>
        <fullName evidence="1">Uncharacterized protein</fullName>
    </submittedName>
</protein>
<proteinExistence type="predicted"/>
<evidence type="ECO:0000313" key="1">
    <source>
        <dbReference type="EMBL" id="XCN26519.1"/>
    </source>
</evidence>